<keyword evidence="3 7" id="KW-0812">Transmembrane</keyword>
<evidence type="ECO:0000313" key="8">
    <source>
        <dbReference type="EMBL" id="NXJ77538.1"/>
    </source>
</evidence>
<feature type="non-terminal residue" evidence="8">
    <location>
        <position position="114"/>
    </location>
</feature>
<keyword evidence="9" id="KW-1185">Reference proteome</keyword>
<dbReference type="GO" id="GO:0045071">
    <property type="term" value="P:negative regulation of viral genome replication"/>
    <property type="evidence" value="ECO:0007669"/>
    <property type="project" value="TreeGrafter"/>
</dbReference>
<dbReference type="Pfam" id="PF04505">
    <property type="entry name" value="CD225"/>
    <property type="match status" value="1"/>
</dbReference>
<dbReference type="InterPro" id="IPR051517">
    <property type="entry name" value="IFITM_antiviral_protein"/>
</dbReference>
<evidence type="ECO:0000313" key="9">
    <source>
        <dbReference type="Proteomes" id="UP000550660"/>
    </source>
</evidence>
<feature type="compositionally biased region" description="Low complexity" evidence="6">
    <location>
        <begin position="14"/>
        <end position="23"/>
    </location>
</feature>
<accession>A0A7L0E3Z3</accession>
<dbReference type="EMBL" id="VXAG01000215">
    <property type="protein sequence ID" value="NXJ77538.1"/>
    <property type="molecule type" value="Genomic_DNA"/>
</dbReference>
<evidence type="ECO:0000256" key="7">
    <source>
        <dbReference type="SAM" id="Phobius"/>
    </source>
</evidence>
<dbReference type="PANTHER" id="PTHR13999:SF4">
    <property type="entry name" value="INTERFERON-INDUCED TRANSMEMBRANE PROTEIN 3"/>
    <property type="match status" value="1"/>
</dbReference>
<evidence type="ECO:0000256" key="5">
    <source>
        <dbReference type="ARBA" id="ARBA00023136"/>
    </source>
</evidence>
<dbReference type="GO" id="GO:0035455">
    <property type="term" value="P:response to interferon-alpha"/>
    <property type="evidence" value="ECO:0007669"/>
    <property type="project" value="TreeGrafter"/>
</dbReference>
<keyword evidence="5 7" id="KW-0472">Membrane</keyword>
<dbReference type="InterPro" id="IPR007593">
    <property type="entry name" value="CD225/Dispanin_fam"/>
</dbReference>
<sequence>MENVPESVQINLQPPGKSAGASPAPGPARRDFVLWSLFNSMFCNILCLGFVALVFSVKVRRRSPPAPLPGSGVPPAALLPRRGSPTPSLCPAVSHPVLLCPSLSLPAPACPRPL</sequence>
<evidence type="ECO:0000256" key="6">
    <source>
        <dbReference type="SAM" id="MobiDB-lite"/>
    </source>
</evidence>
<protein>
    <submittedName>
        <fullName evidence="8">IFM5 protein</fullName>
    </submittedName>
</protein>
<comment type="caution">
    <text evidence="8">The sequence shown here is derived from an EMBL/GenBank/DDBJ whole genome shotgun (WGS) entry which is preliminary data.</text>
</comment>
<keyword evidence="4 7" id="KW-1133">Transmembrane helix</keyword>
<evidence type="ECO:0000256" key="3">
    <source>
        <dbReference type="ARBA" id="ARBA00022692"/>
    </source>
</evidence>
<gene>
    <name evidence="8" type="primary">Ifitm5_1</name>
    <name evidence="8" type="ORF">TROMEL_R15168</name>
</gene>
<reference evidence="8 9" key="1">
    <citation type="submission" date="2019-09" db="EMBL/GenBank/DDBJ databases">
        <title>Bird 10,000 Genomes (B10K) Project - Family phase.</title>
        <authorList>
            <person name="Zhang G."/>
        </authorList>
    </citation>
    <scope>NUCLEOTIDE SEQUENCE [LARGE SCALE GENOMIC DNA]</scope>
    <source>
        <strain evidence="8">B10K-DU-007-40</strain>
        <tissue evidence="8">Mixed tissue sample</tissue>
    </source>
</reference>
<dbReference type="GO" id="GO:0051607">
    <property type="term" value="P:defense response to virus"/>
    <property type="evidence" value="ECO:0007669"/>
    <property type="project" value="TreeGrafter"/>
</dbReference>
<dbReference type="GO" id="GO:0060337">
    <property type="term" value="P:type I interferon-mediated signaling pathway"/>
    <property type="evidence" value="ECO:0007669"/>
    <property type="project" value="TreeGrafter"/>
</dbReference>
<feature type="region of interest" description="Disordered" evidence="6">
    <location>
        <begin position="1"/>
        <end position="26"/>
    </location>
</feature>
<dbReference type="GO" id="GO:0005886">
    <property type="term" value="C:plasma membrane"/>
    <property type="evidence" value="ECO:0007669"/>
    <property type="project" value="TreeGrafter"/>
</dbReference>
<dbReference type="PANTHER" id="PTHR13999">
    <property type="entry name" value="INTERFERON INDUCIBLE TRANSMEMBRANE PROTEIN"/>
    <property type="match status" value="1"/>
</dbReference>
<feature type="transmembrane region" description="Helical" evidence="7">
    <location>
        <begin position="32"/>
        <end position="55"/>
    </location>
</feature>
<dbReference type="GO" id="GO:0046597">
    <property type="term" value="P:host-mediated suppression of symbiont invasion"/>
    <property type="evidence" value="ECO:0007669"/>
    <property type="project" value="TreeGrafter"/>
</dbReference>
<evidence type="ECO:0000256" key="4">
    <source>
        <dbReference type="ARBA" id="ARBA00022989"/>
    </source>
</evidence>
<name>A0A7L0E3Z3_TROML</name>
<dbReference type="Proteomes" id="UP000550660">
    <property type="component" value="Unassembled WGS sequence"/>
</dbReference>
<dbReference type="GO" id="GO:0034341">
    <property type="term" value="P:response to type II interferon"/>
    <property type="evidence" value="ECO:0007669"/>
    <property type="project" value="TreeGrafter"/>
</dbReference>
<evidence type="ECO:0000256" key="1">
    <source>
        <dbReference type="ARBA" id="ARBA00004370"/>
    </source>
</evidence>
<comment type="subcellular location">
    <subcellularLocation>
        <location evidence="1">Membrane</location>
    </subcellularLocation>
</comment>
<comment type="similarity">
    <text evidence="2">Belongs to the CD225/Dispanin family.</text>
</comment>
<feature type="non-terminal residue" evidence="8">
    <location>
        <position position="1"/>
    </location>
</feature>
<proteinExistence type="inferred from homology"/>
<organism evidence="8 9">
    <name type="scientific">Trogon melanurus</name>
    <name type="common">Black-tailed trogon</name>
    <dbReference type="NCBI Taxonomy" id="56311"/>
    <lineage>
        <taxon>Eukaryota</taxon>
        <taxon>Metazoa</taxon>
        <taxon>Chordata</taxon>
        <taxon>Craniata</taxon>
        <taxon>Vertebrata</taxon>
        <taxon>Euteleostomi</taxon>
        <taxon>Archelosauria</taxon>
        <taxon>Archosauria</taxon>
        <taxon>Dinosauria</taxon>
        <taxon>Saurischia</taxon>
        <taxon>Theropoda</taxon>
        <taxon>Coelurosauria</taxon>
        <taxon>Aves</taxon>
        <taxon>Neognathae</taxon>
        <taxon>Neoaves</taxon>
        <taxon>Telluraves</taxon>
        <taxon>Coraciimorphae</taxon>
        <taxon>Trogoniformes</taxon>
        <taxon>Trogonidae</taxon>
        <taxon>Trogon</taxon>
    </lineage>
</organism>
<feature type="compositionally biased region" description="Polar residues" evidence="6">
    <location>
        <begin position="1"/>
        <end position="12"/>
    </location>
</feature>
<evidence type="ECO:0000256" key="2">
    <source>
        <dbReference type="ARBA" id="ARBA00006843"/>
    </source>
</evidence>
<dbReference type="OrthoDB" id="9906841at2759"/>
<dbReference type="AlphaFoldDB" id="A0A7L0E3Z3"/>
<dbReference type="GO" id="GO:0035456">
    <property type="term" value="P:response to interferon-beta"/>
    <property type="evidence" value="ECO:0007669"/>
    <property type="project" value="TreeGrafter"/>
</dbReference>